<feature type="compositionally biased region" description="Low complexity" evidence="10">
    <location>
        <begin position="1061"/>
        <end position="1072"/>
    </location>
</feature>
<evidence type="ECO:0000256" key="5">
    <source>
        <dbReference type="ARBA" id="ARBA00023040"/>
    </source>
</evidence>
<dbReference type="Pfam" id="PF00001">
    <property type="entry name" value="7tm_1"/>
    <property type="match status" value="2"/>
</dbReference>
<dbReference type="PROSITE" id="PS50262">
    <property type="entry name" value="G_PROTEIN_RECEP_F1_2"/>
    <property type="match status" value="2"/>
</dbReference>
<evidence type="ECO:0000256" key="7">
    <source>
        <dbReference type="ARBA" id="ARBA00023170"/>
    </source>
</evidence>
<evidence type="ECO:0000256" key="8">
    <source>
        <dbReference type="ARBA" id="ARBA00023224"/>
    </source>
</evidence>
<feature type="transmembrane region" description="Helical" evidence="11">
    <location>
        <begin position="113"/>
        <end position="138"/>
    </location>
</feature>
<feature type="compositionally biased region" description="Polar residues" evidence="10">
    <location>
        <begin position="620"/>
        <end position="630"/>
    </location>
</feature>
<dbReference type="GO" id="GO:0030425">
    <property type="term" value="C:dendrite"/>
    <property type="evidence" value="ECO:0007669"/>
    <property type="project" value="TreeGrafter"/>
</dbReference>
<feature type="transmembrane region" description="Helical" evidence="11">
    <location>
        <begin position="150"/>
        <end position="170"/>
    </location>
</feature>
<organism evidence="13">
    <name type="scientific">Octopus bimaculoides</name>
    <name type="common">California two-spotted octopus</name>
    <dbReference type="NCBI Taxonomy" id="37653"/>
    <lineage>
        <taxon>Eukaryota</taxon>
        <taxon>Metazoa</taxon>
        <taxon>Spiralia</taxon>
        <taxon>Lophotrochozoa</taxon>
        <taxon>Mollusca</taxon>
        <taxon>Cephalopoda</taxon>
        <taxon>Coleoidea</taxon>
        <taxon>Octopodiformes</taxon>
        <taxon>Octopoda</taxon>
        <taxon>Incirrata</taxon>
        <taxon>Octopodidae</taxon>
        <taxon>Octopus</taxon>
    </lineage>
</organism>
<keyword evidence="7 9" id="KW-0675">Receptor</keyword>
<feature type="compositionally biased region" description="Polar residues" evidence="10">
    <location>
        <begin position="561"/>
        <end position="577"/>
    </location>
</feature>
<dbReference type="GO" id="GO:0007187">
    <property type="term" value="P:G protein-coupled receptor signaling pathway, coupled to cyclic nucleotide second messenger"/>
    <property type="evidence" value="ECO:0007669"/>
    <property type="project" value="TreeGrafter"/>
</dbReference>
<name>A0A0L8FSJ2_OCTBM</name>
<proteinExistence type="inferred from homology"/>
<evidence type="ECO:0000256" key="9">
    <source>
        <dbReference type="RuleBase" id="RU000688"/>
    </source>
</evidence>
<comment type="subcellular location">
    <subcellularLocation>
        <location evidence="1">Cell membrane</location>
        <topology evidence="1">Multi-pass membrane protein</topology>
    </subcellularLocation>
</comment>
<keyword evidence="2" id="KW-1003">Cell membrane</keyword>
<dbReference type="GO" id="GO:0007197">
    <property type="term" value="P:adenylate cyclase-inhibiting G protein-coupled acetylcholine receptor signaling pathway"/>
    <property type="evidence" value="ECO:0007669"/>
    <property type="project" value="TreeGrafter"/>
</dbReference>
<feature type="transmembrane region" description="Helical" evidence="11">
    <location>
        <begin position="276"/>
        <end position="299"/>
    </location>
</feature>
<evidence type="ECO:0000256" key="11">
    <source>
        <dbReference type="SAM" id="Phobius"/>
    </source>
</evidence>
<feature type="transmembrane region" description="Helical" evidence="11">
    <location>
        <begin position="1326"/>
        <end position="1345"/>
    </location>
</feature>
<feature type="compositionally biased region" description="Acidic residues" evidence="10">
    <location>
        <begin position="995"/>
        <end position="1016"/>
    </location>
</feature>
<feature type="compositionally biased region" description="Low complexity" evidence="10">
    <location>
        <begin position="1137"/>
        <end position="1146"/>
    </location>
</feature>
<feature type="region of interest" description="Disordered" evidence="10">
    <location>
        <begin position="323"/>
        <end position="348"/>
    </location>
</feature>
<feature type="transmembrane region" description="Helical" evidence="11">
    <location>
        <begin position="190"/>
        <end position="210"/>
    </location>
</feature>
<dbReference type="GO" id="GO:0016907">
    <property type="term" value="F:G protein-coupled acetylcholine receptor activity"/>
    <property type="evidence" value="ECO:0007669"/>
    <property type="project" value="InterPro"/>
</dbReference>
<feature type="region of interest" description="Disordered" evidence="10">
    <location>
        <begin position="1391"/>
        <end position="1412"/>
    </location>
</feature>
<feature type="region of interest" description="Disordered" evidence="10">
    <location>
        <begin position="1126"/>
        <end position="1146"/>
    </location>
</feature>
<feature type="compositionally biased region" description="Polar residues" evidence="10">
    <location>
        <begin position="365"/>
        <end position="375"/>
    </location>
</feature>
<evidence type="ECO:0000259" key="12">
    <source>
        <dbReference type="PROSITE" id="PS50262"/>
    </source>
</evidence>
<dbReference type="PRINTS" id="PR00243">
    <property type="entry name" value="MUSCARINICR"/>
</dbReference>
<dbReference type="InterPro" id="IPR000276">
    <property type="entry name" value="GPCR_Rhodpsn"/>
</dbReference>
<evidence type="ECO:0000313" key="13">
    <source>
        <dbReference type="EMBL" id="KOF67671.1"/>
    </source>
</evidence>
<dbReference type="OMA" id="ETHINCS"/>
<dbReference type="InterPro" id="IPR000995">
    <property type="entry name" value="Musac_Ach_rcpt"/>
</dbReference>
<gene>
    <name evidence="13" type="ORF">OCBIM_22009073mg</name>
</gene>
<dbReference type="GO" id="GO:0045202">
    <property type="term" value="C:synapse"/>
    <property type="evidence" value="ECO:0007669"/>
    <property type="project" value="TreeGrafter"/>
</dbReference>
<feature type="compositionally biased region" description="Polar residues" evidence="10">
    <location>
        <begin position="585"/>
        <end position="600"/>
    </location>
</feature>
<evidence type="ECO:0000256" key="10">
    <source>
        <dbReference type="SAM" id="MobiDB-lite"/>
    </source>
</evidence>
<dbReference type="PRINTS" id="PR00237">
    <property type="entry name" value="GPCRRHODOPSN"/>
</dbReference>
<reference evidence="13" key="1">
    <citation type="submission" date="2015-07" db="EMBL/GenBank/DDBJ databases">
        <title>MeaNS - Measles Nucleotide Surveillance Program.</title>
        <authorList>
            <person name="Tran T."/>
            <person name="Druce J."/>
        </authorList>
    </citation>
    <scope>NUCLEOTIDE SEQUENCE</scope>
    <source>
        <strain evidence="13">UCB-OBI-ISO-001</strain>
        <tissue evidence="13">Gonad</tissue>
    </source>
</reference>
<keyword evidence="3 9" id="KW-0812">Transmembrane</keyword>
<keyword evidence="5 9" id="KW-0297">G-protein coupled receptor</keyword>
<evidence type="ECO:0000256" key="1">
    <source>
        <dbReference type="ARBA" id="ARBA00004651"/>
    </source>
</evidence>
<feature type="region of interest" description="Disordered" evidence="10">
    <location>
        <begin position="675"/>
        <end position="703"/>
    </location>
</feature>
<evidence type="ECO:0000256" key="3">
    <source>
        <dbReference type="ARBA" id="ARBA00022692"/>
    </source>
</evidence>
<dbReference type="SUPFAM" id="SSF81321">
    <property type="entry name" value="Family A G protein-coupled receptor-like"/>
    <property type="match status" value="2"/>
</dbReference>
<keyword evidence="8 9" id="KW-0807">Transducer</keyword>
<feature type="compositionally biased region" description="Low complexity" evidence="10">
    <location>
        <begin position="323"/>
        <end position="345"/>
    </location>
</feature>
<feature type="transmembrane region" description="Helical" evidence="11">
    <location>
        <begin position="1290"/>
        <end position="1314"/>
    </location>
</feature>
<dbReference type="PANTHER" id="PTHR24247">
    <property type="entry name" value="5-HYDROXYTRYPTAMINE RECEPTOR"/>
    <property type="match status" value="1"/>
</dbReference>
<dbReference type="STRING" id="37653.A0A0L8FSJ2"/>
<dbReference type="OrthoDB" id="10071887at2759"/>
<evidence type="ECO:0000256" key="2">
    <source>
        <dbReference type="ARBA" id="ARBA00022475"/>
    </source>
</evidence>
<feature type="compositionally biased region" description="Polar residues" evidence="10">
    <location>
        <begin position="1392"/>
        <end position="1401"/>
    </location>
</feature>
<dbReference type="GO" id="GO:0005886">
    <property type="term" value="C:plasma membrane"/>
    <property type="evidence" value="ECO:0007669"/>
    <property type="project" value="UniProtKB-SubCell"/>
</dbReference>
<feature type="domain" description="G-protein coupled receptors family 1 profile" evidence="12">
    <location>
        <begin position="130"/>
        <end position="333"/>
    </location>
</feature>
<feature type="region of interest" description="Disordered" evidence="10">
    <location>
        <begin position="988"/>
        <end position="1024"/>
    </location>
</feature>
<comment type="similarity">
    <text evidence="9">Belongs to the G-protein coupled receptor 1 family.</text>
</comment>
<protein>
    <recommendedName>
        <fullName evidence="12">G-protein coupled receptors family 1 profile domain-containing protein</fullName>
    </recommendedName>
</protein>
<dbReference type="PROSITE" id="PS00237">
    <property type="entry name" value="G_PROTEIN_RECEP_F1_1"/>
    <property type="match status" value="1"/>
</dbReference>
<dbReference type="PANTHER" id="PTHR24247:SF265">
    <property type="entry name" value="MUSCARINIC ACETYLCHOLINE RECEPTOR DM1"/>
    <property type="match status" value="1"/>
</dbReference>
<accession>A0A0L8FSJ2</accession>
<dbReference type="GO" id="GO:0004993">
    <property type="term" value="F:G protein-coupled serotonin receptor activity"/>
    <property type="evidence" value="ECO:0007669"/>
    <property type="project" value="TreeGrafter"/>
</dbReference>
<keyword evidence="6 11" id="KW-0472">Membrane</keyword>
<feature type="region of interest" description="Disordered" evidence="10">
    <location>
        <begin position="551"/>
        <end position="630"/>
    </location>
</feature>
<feature type="transmembrane region" description="Helical" evidence="11">
    <location>
        <begin position="231"/>
        <end position="256"/>
    </location>
</feature>
<dbReference type="InterPro" id="IPR017452">
    <property type="entry name" value="GPCR_Rhodpsn_7TM"/>
</dbReference>
<dbReference type="EMBL" id="KQ426859">
    <property type="protein sequence ID" value="KOF67671.1"/>
    <property type="molecule type" value="Genomic_DNA"/>
</dbReference>
<dbReference type="Gene3D" id="1.20.1070.10">
    <property type="entry name" value="Rhodopsin 7-helix transmembrane proteins"/>
    <property type="match status" value="2"/>
</dbReference>
<evidence type="ECO:0000256" key="4">
    <source>
        <dbReference type="ARBA" id="ARBA00022989"/>
    </source>
</evidence>
<feature type="region of interest" description="Disordered" evidence="10">
    <location>
        <begin position="1060"/>
        <end position="1080"/>
    </location>
</feature>
<feature type="domain" description="G-protein coupled receptors family 1 profile" evidence="12">
    <location>
        <begin position="1264"/>
        <end position="1342"/>
    </location>
</feature>
<keyword evidence="4 11" id="KW-1133">Transmembrane helix</keyword>
<sequence length="1412" mass="158680">MEMEAFMLNSNTSSSSATDAPFLIANNKNSKFSNGSENKNYNSYNRYLNGSITPNNSNSNTLALATYEPVVSGGFDYSASVSLTNDSTTFITSSSVIVSNEDEFVIPFSLAEIILISFILVVLSSTTIAGNIFVVVAFKIEKKLRTVSSYFLLSLAVADFSVGLISMPFYSLYVLYGYSWPFGSVLCDCWLALDYTMSNASVANLLIISFDRYFSVTRPLTYRAKRTPKRAAIMIGCAWVISILLWSPWIFSWPYIEGKRTVPSKDCYIQFLKTNSFITVITALLAFYLPVSIMIYLYYKIWRATENRQKGLVNLIAAKHLNGSSSNSSSSKKHNISSSKKNTISSEEDEEISSNSFISSKQKRSNNFCSFSSPTKKTDGRFQYNNYNHNNDNEDENQHQQLGKKTKNNSKWKKRLPKWLTSHRNLNPNPNPNRVKKLCCPIIDRDVDYIDDSSTSDPPGSPPAMRDQELSQLKLTLKSPAVLPADKDKDGYSSHFISVPDNINSMMTITPKSSDIQPMRKSSRSLDVSNVDRDQEFSRLTLKSFTVSLSSKNGDDCSDFTPLSNNLINTRNSNMLKSSERRQNKSSGSQMLLSPLSDTNVDLKGYVDDTPSTNEEDMTSGMSSRQHSNLSEVTAATMVDEGGEEQQQQQKQQQQQEMIYDDQKERLMYTSLIKSSDADSSNDDKNLNQQNIETVKGKENKDDSEMVERITVTKDKVKAKFDKTKVNAGTSNCERKTKDVTNIVERDNNNKKWDEDDGNVLCNGKAFCHDRLERGAKFAENEQKEQMMNFEANKDAVISIDDVDCTVTYNNNNRECYKPKDDGSTSYHARSGLELKAKMDKTKQTEEMWTCERKYNASAVGIDNVDSSKTDNHNMKCDGSELKAKCGRTVQREKAANFEAKNRKCAPISVDNVDSMNMDNNDGKCSKEEGSNDLCSSRFEGKVKFVKSKHKEETSDSEIKDEQQEKMAVVISFDDDCDGVEIDSNNLKCKKNGGDDDDDDDDDDDGDDDGSGDNDAGDNSNSLCLGSDKQCKRNQCNSNHVRLKLEKEPGLDVVGSLEQNSLLTPSPSSSSPPTSPGDKLLLVHQGRKNAAMTDDSGLHLCNDRQHERNHKNSCHVHLGIEITQDDVDPIEQNNTTSSPWSSSLPSPLGSIDTPLLDSQNTGNKAIMKNRQQRNQEQKATKMDDSSLCDEKIYQNKSWENSCNVRSEARTNADQLIESNQLNIITSPSSSSSSLPAPCSANIPLLDRRKITDSERITTTRQTHVTNKVWNKARSQQDKKMRCQDKKAAKTLTAILLVFIITWTPYNIFAVLQVFCEGCINNTVYAIGYWLCYLNSTINPFCYALCNVNFRTAFMRIICCRRKSRPVQRITYTRRHGYYKYHYYLQKQDEPTRTSCEPSKTTKAAGEGTSARW</sequence>
<feature type="region of interest" description="Disordered" evidence="10">
    <location>
        <begin position="365"/>
        <end position="415"/>
    </location>
</feature>
<evidence type="ECO:0000256" key="6">
    <source>
        <dbReference type="ARBA" id="ARBA00023136"/>
    </source>
</evidence>
<feature type="compositionally biased region" description="Basic residues" evidence="10">
    <location>
        <begin position="402"/>
        <end position="415"/>
    </location>
</feature>